<proteinExistence type="inferred from homology"/>
<evidence type="ECO:0000256" key="12">
    <source>
        <dbReference type="SAM" id="Phobius"/>
    </source>
</evidence>
<accession>A0ABP8N814</accession>
<feature type="transmembrane region" description="Helical" evidence="12">
    <location>
        <begin position="121"/>
        <end position="142"/>
    </location>
</feature>
<evidence type="ECO:0000259" key="13">
    <source>
        <dbReference type="Pfam" id="PF02163"/>
    </source>
</evidence>
<feature type="transmembrane region" description="Helical" evidence="12">
    <location>
        <begin position="247"/>
        <end position="263"/>
    </location>
</feature>
<evidence type="ECO:0000256" key="8">
    <source>
        <dbReference type="ARBA" id="ARBA00022833"/>
    </source>
</evidence>
<gene>
    <name evidence="14" type="ORF">GCM10023156_47070</name>
</gene>
<keyword evidence="9 12" id="KW-1133">Transmembrane helix</keyword>
<comment type="subcellular location">
    <subcellularLocation>
        <location evidence="2">Membrane</location>
        <topology evidence="2">Multi-pass membrane protein</topology>
    </subcellularLocation>
</comment>
<keyword evidence="5 12" id="KW-0812">Transmembrane</keyword>
<evidence type="ECO:0000256" key="4">
    <source>
        <dbReference type="ARBA" id="ARBA00022670"/>
    </source>
</evidence>
<evidence type="ECO:0000313" key="14">
    <source>
        <dbReference type="EMBL" id="GAA4462778.1"/>
    </source>
</evidence>
<dbReference type="Proteomes" id="UP001500840">
    <property type="component" value="Unassembled WGS sequence"/>
</dbReference>
<dbReference type="RefSeq" id="WP_345326046.1">
    <property type="nucleotide sequence ID" value="NZ_BAABGA010000064.1"/>
</dbReference>
<evidence type="ECO:0000256" key="11">
    <source>
        <dbReference type="ARBA" id="ARBA00023136"/>
    </source>
</evidence>
<evidence type="ECO:0000256" key="3">
    <source>
        <dbReference type="ARBA" id="ARBA00007931"/>
    </source>
</evidence>
<feature type="domain" description="Peptidase M50" evidence="13">
    <location>
        <begin position="64"/>
        <end position="220"/>
    </location>
</feature>
<keyword evidence="11 12" id="KW-0472">Membrane</keyword>
<dbReference type="InterPro" id="IPR008915">
    <property type="entry name" value="Peptidase_M50"/>
</dbReference>
<dbReference type="EMBL" id="BAABGA010000064">
    <property type="protein sequence ID" value="GAA4462778.1"/>
    <property type="molecule type" value="Genomic_DNA"/>
</dbReference>
<reference evidence="15" key="1">
    <citation type="journal article" date="2019" name="Int. J. Syst. Evol. Microbiol.">
        <title>The Global Catalogue of Microorganisms (GCM) 10K type strain sequencing project: providing services to taxonomists for standard genome sequencing and annotation.</title>
        <authorList>
            <consortium name="The Broad Institute Genomics Platform"/>
            <consortium name="The Broad Institute Genome Sequencing Center for Infectious Disease"/>
            <person name="Wu L."/>
            <person name="Ma J."/>
        </authorList>
    </citation>
    <scope>NUCLEOTIDE SEQUENCE [LARGE SCALE GENOMIC DNA]</scope>
    <source>
        <strain evidence="15">JCM 17759</strain>
    </source>
</reference>
<evidence type="ECO:0000256" key="7">
    <source>
        <dbReference type="ARBA" id="ARBA00022801"/>
    </source>
</evidence>
<organism evidence="14 15">
    <name type="scientific">Novipirellula rosea</name>
    <dbReference type="NCBI Taxonomy" id="1031540"/>
    <lineage>
        <taxon>Bacteria</taxon>
        <taxon>Pseudomonadati</taxon>
        <taxon>Planctomycetota</taxon>
        <taxon>Planctomycetia</taxon>
        <taxon>Pirellulales</taxon>
        <taxon>Pirellulaceae</taxon>
        <taxon>Novipirellula</taxon>
    </lineage>
</organism>
<dbReference type="PANTHER" id="PTHR39188:SF3">
    <property type="entry name" value="STAGE IV SPORULATION PROTEIN FB"/>
    <property type="match status" value="1"/>
</dbReference>
<keyword evidence="10" id="KW-0482">Metalloprotease</keyword>
<comment type="cofactor">
    <cofactor evidence="1">
        <name>Zn(2+)</name>
        <dbReference type="ChEBI" id="CHEBI:29105"/>
    </cofactor>
</comment>
<evidence type="ECO:0000256" key="10">
    <source>
        <dbReference type="ARBA" id="ARBA00023049"/>
    </source>
</evidence>
<keyword evidence="6" id="KW-0479">Metal-binding</keyword>
<feature type="transmembrane region" description="Helical" evidence="12">
    <location>
        <begin position="20"/>
        <end position="39"/>
    </location>
</feature>
<evidence type="ECO:0000256" key="5">
    <source>
        <dbReference type="ARBA" id="ARBA00022692"/>
    </source>
</evidence>
<feature type="transmembrane region" description="Helical" evidence="12">
    <location>
        <begin position="87"/>
        <end position="109"/>
    </location>
</feature>
<dbReference type="PANTHER" id="PTHR39188">
    <property type="entry name" value="MEMBRANE-ASSOCIATED ZINC METALLOPROTEASE M50B"/>
    <property type="match status" value="1"/>
</dbReference>
<dbReference type="GO" id="GO:0006508">
    <property type="term" value="P:proteolysis"/>
    <property type="evidence" value="ECO:0007669"/>
    <property type="project" value="UniProtKB-KW"/>
</dbReference>
<keyword evidence="4 14" id="KW-0645">Protease</keyword>
<feature type="transmembrane region" description="Helical" evidence="12">
    <location>
        <begin position="180"/>
        <end position="203"/>
    </location>
</feature>
<comment type="similarity">
    <text evidence="3">Belongs to the peptidase M50B family.</text>
</comment>
<dbReference type="Pfam" id="PF02163">
    <property type="entry name" value="Peptidase_M50"/>
    <property type="match status" value="1"/>
</dbReference>
<feature type="transmembrane region" description="Helical" evidence="12">
    <location>
        <begin position="224"/>
        <end position="241"/>
    </location>
</feature>
<keyword evidence="15" id="KW-1185">Reference proteome</keyword>
<sequence>MLQDPPESNYDIRFELFGFPVRIAWSFWLGALIFGFNLVRGVDGMFLHSGEGSPGQLPLLMLWALCMLVSILIHELGHAFAFRQFGIQSSIVLYHFGGLAIPSSSFGMGRSAGRLTEKQDLWVALAGPLAQIVSAALLVGGLKVAGFRIEALAIVDSVVPLGLAKIPGVMEGDPITSHGLYAIVLFYLFPSVLWALLNLVPVWPLDGGRIMNSLVLINGGQRDQALWISVISAGLLTVYAFKQHQTFMGILFLSLAFSNYQMLQQTGRWR</sequence>
<evidence type="ECO:0000313" key="15">
    <source>
        <dbReference type="Proteomes" id="UP001500840"/>
    </source>
</evidence>
<feature type="transmembrane region" description="Helical" evidence="12">
    <location>
        <begin position="60"/>
        <end position="81"/>
    </location>
</feature>
<name>A0ABP8N814_9BACT</name>
<evidence type="ECO:0000256" key="1">
    <source>
        <dbReference type="ARBA" id="ARBA00001947"/>
    </source>
</evidence>
<comment type="caution">
    <text evidence="14">The sequence shown here is derived from an EMBL/GenBank/DDBJ whole genome shotgun (WGS) entry which is preliminary data.</text>
</comment>
<keyword evidence="8" id="KW-0862">Zinc</keyword>
<dbReference type="GO" id="GO:0008233">
    <property type="term" value="F:peptidase activity"/>
    <property type="evidence" value="ECO:0007669"/>
    <property type="project" value="UniProtKB-KW"/>
</dbReference>
<evidence type="ECO:0000256" key="6">
    <source>
        <dbReference type="ARBA" id="ARBA00022723"/>
    </source>
</evidence>
<keyword evidence="7" id="KW-0378">Hydrolase</keyword>
<evidence type="ECO:0000256" key="2">
    <source>
        <dbReference type="ARBA" id="ARBA00004141"/>
    </source>
</evidence>
<evidence type="ECO:0000256" key="9">
    <source>
        <dbReference type="ARBA" id="ARBA00022989"/>
    </source>
</evidence>
<protein>
    <submittedName>
        <fullName evidence="14">Site-2 protease family protein</fullName>
    </submittedName>
</protein>